<keyword evidence="2" id="KW-1185">Reference proteome</keyword>
<gene>
    <name evidence="1" type="ORF">E2C01_078262</name>
</gene>
<comment type="caution">
    <text evidence="1">The sequence shown here is derived from an EMBL/GenBank/DDBJ whole genome shotgun (WGS) entry which is preliminary data.</text>
</comment>
<accession>A0A5B7IGI9</accession>
<reference evidence="1 2" key="1">
    <citation type="submission" date="2019-05" db="EMBL/GenBank/DDBJ databases">
        <title>Another draft genome of Portunus trituberculatus and its Hox gene families provides insights of decapod evolution.</title>
        <authorList>
            <person name="Jeong J.-H."/>
            <person name="Song I."/>
            <person name="Kim S."/>
            <person name="Choi T."/>
            <person name="Kim D."/>
            <person name="Ryu S."/>
            <person name="Kim W."/>
        </authorList>
    </citation>
    <scope>NUCLEOTIDE SEQUENCE [LARGE SCALE GENOMIC DNA]</scope>
    <source>
        <tissue evidence="1">Muscle</tissue>
    </source>
</reference>
<evidence type="ECO:0000313" key="2">
    <source>
        <dbReference type="Proteomes" id="UP000324222"/>
    </source>
</evidence>
<organism evidence="1 2">
    <name type="scientific">Portunus trituberculatus</name>
    <name type="common">Swimming crab</name>
    <name type="synonym">Neptunus trituberculatus</name>
    <dbReference type="NCBI Taxonomy" id="210409"/>
    <lineage>
        <taxon>Eukaryota</taxon>
        <taxon>Metazoa</taxon>
        <taxon>Ecdysozoa</taxon>
        <taxon>Arthropoda</taxon>
        <taxon>Crustacea</taxon>
        <taxon>Multicrustacea</taxon>
        <taxon>Malacostraca</taxon>
        <taxon>Eumalacostraca</taxon>
        <taxon>Eucarida</taxon>
        <taxon>Decapoda</taxon>
        <taxon>Pleocyemata</taxon>
        <taxon>Brachyura</taxon>
        <taxon>Eubrachyura</taxon>
        <taxon>Portunoidea</taxon>
        <taxon>Portunidae</taxon>
        <taxon>Portuninae</taxon>
        <taxon>Portunus</taxon>
    </lineage>
</organism>
<dbReference type="EMBL" id="VSRR010062803">
    <property type="protein sequence ID" value="MPC83550.1"/>
    <property type="molecule type" value="Genomic_DNA"/>
</dbReference>
<dbReference type="AlphaFoldDB" id="A0A5B7IGI9"/>
<dbReference type="Proteomes" id="UP000324222">
    <property type="component" value="Unassembled WGS sequence"/>
</dbReference>
<evidence type="ECO:0000313" key="1">
    <source>
        <dbReference type="EMBL" id="MPC83550.1"/>
    </source>
</evidence>
<protein>
    <submittedName>
        <fullName evidence="1">Uncharacterized protein</fullName>
    </submittedName>
</protein>
<name>A0A5B7IGI9_PORTR</name>
<sequence length="121" mass="13826">MVFITFLILRLITASPLLTDQSYTHPSYPYTAIQGPFASQRLIPGRHHHHRHHRRRSHSATRWRAYVKILRRFLSGSGISSSASQFTYTVIISTFRDGSRLPPSPQQFTRAALATVENPIL</sequence>
<proteinExistence type="predicted"/>